<dbReference type="PROSITE" id="PS50206">
    <property type="entry name" value="RHODANESE_3"/>
    <property type="match status" value="1"/>
</dbReference>
<evidence type="ECO:0000259" key="2">
    <source>
        <dbReference type="PROSITE" id="PS50206"/>
    </source>
</evidence>
<dbReference type="SUPFAM" id="SSF52821">
    <property type="entry name" value="Rhodanese/Cell cycle control phosphatase"/>
    <property type="match status" value="1"/>
</dbReference>
<feature type="transmembrane region" description="Helical" evidence="1">
    <location>
        <begin position="12"/>
        <end position="28"/>
    </location>
</feature>
<dbReference type="CDD" id="cd00158">
    <property type="entry name" value="RHOD"/>
    <property type="match status" value="1"/>
</dbReference>
<evidence type="ECO:0000313" key="4">
    <source>
        <dbReference type="Proteomes" id="UP000198412"/>
    </source>
</evidence>
<reference evidence="4" key="1">
    <citation type="submission" date="2017-06" db="EMBL/GenBank/DDBJ databases">
        <authorList>
            <person name="Varghese N."/>
            <person name="Submissions S."/>
        </authorList>
    </citation>
    <scope>NUCLEOTIDE SEQUENCE [LARGE SCALE GENOMIC DNA]</scope>
    <source>
        <strain evidence="4">DSM 27993</strain>
    </source>
</reference>
<keyword evidence="1" id="KW-1133">Transmembrane helix</keyword>
<dbReference type="OrthoDB" id="1201224at2"/>
<dbReference type="Pfam" id="PF00581">
    <property type="entry name" value="Rhodanese"/>
    <property type="match status" value="1"/>
</dbReference>
<gene>
    <name evidence="3" type="ORF">SAMN04488111_0081</name>
</gene>
<keyword evidence="1" id="KW-0472">Membrane</keyword>
<keyword evidence="1" id="KW-0812">Transmembrane</keyword>
<dbReference type="InterPro" id="IPR001763">
    <property type="entry name" value="Rhodanese-like_dom"/>
</dbReference>
<dbReference type="InterPro" id="IPR036873">
    <property type="entry name" value="Rhodanese-like_dom_sf"/>
</dbReference>
<dbReference type="SMART" id="SM00450">
    <property type="entry name" value="RHOD"/>
    <property type="match status" value="1"/>
</dbReference>
<proteinExistence type="predicted"/>
<sequence length="205" mass="23471">MKELEKTKRISIASVLFILVILIALLAYKRPKHLYSENTKSTLEKITTENYFTNLTELKDTNVVLIDVRSQFDFEKGHLENAVNIYAPEILNDTNSKFFDELKKNNNSVILYGNTPNEVIAPYMLLYQLGYKNIKILTAEITYSKNKVISKDVEIEKSKYDINGFIQESIKKASIKAKPKPEVVKTPKKIIPIKKKKKLPVEGGC</sequence>
<dbReference type="AlphaFoldDB" id="A0A238V881"/>
<dbReference type="EMBL" id="FZNX01000001">
    <property type="protein sequence ID" value="SNR30446.1"/>
    <property type="molecule type" value="Genomic_DNA"/>
</dbReference>
<evidence type="ECO:0000313" key="3">
    <source>
        <dbReference type="EMBL" id="SNR30446.1"/>
    </source>
</evidence>
<evidence type="ECO:0000256" key="1">
    <source>
        <dbReference type="SAM" id="Phobius"/>
    </source>
</evidence>
<dbReference type="GO" id="GO:0016740">
    <property type="term" value="F:transferase activity"/>
    <property type="evidence" value="ECO:0007669"/>
    <property type="project" value="UniProtKB-KW"/>
</dbReference>
<organism evidence="3 4">
    <name type="scientific">Lutibacter flavus</name>
    <dbReference type="NCBI Taxonomy" id="691689"/>
    <lineage>
        <taxon>Bacteria</taxon>
        <taxon>Pseudomonadati</taxon>
        <taxon>Bacteroidota</taxon>
        <taxon>Flavobacteriia</taxon>
        <taxon>Flavobacteriales</taxon>
        <taxon>Flavobacteriaceae</taxon>
        <taxon>Lutibacter</taxon>
    </lineage>
</organism>
<keyword evidence="4" id="KW-1185">Reference proteome</keyword>
<keyword evidence="3" id="KW-0808">Transferase</keyword>
<dbReference type="Gene3D" id="3.40.250.10">
    <property type="entry name" value="Rhodanese-like domain"/>
    <property type="match status" value="1"/>
</dbReference>
<name>A0A238V881_9FLAO</name>
<accession>A0A238V881</accession>
<dbReference type="Proteomes" id="UP000198412">
    <property type="component" value="Unassembled WGS sequence"/>
</dbReference>
<protein>
    <submittedName>
        <fullName evidence="3">Rhodanese-related sulfurtransferase</fullName>
    </submittedName>
</protein>
<dbReference type="RefSeq" id="WP_089376464.1">
    <property type="nucleotide sequence ID" value="NZ_FZNX01000001.1"/>
</dbReference>
<feature type="domain" description="Rhodanese" evidence="2">
    <location>
        <begin position="59"/>
        <end position="140"/>
    </location>
</feature>